<accession>A0A6G9HDJ5</accession>
<sequence>MNVIFNKILNIIKDDTSTILDFESILLEDLKFSKESIFDKTKPYLQQTSVSNYDELKSLILNMSNEESLNQQGSFLVPAINLIKTHQEEIKYILDFLLESVNEQVFLQRAAVLIKSLPCPDDLFETLNFLLKEKHISLSQIKELLSNFNTKINTLL</sequence>
<proteinExistence type="predicted"/>
<protein>
    <submittedName>
        <fullName evidence="1">Uncharacterized protein</fullName>
    </submittedName>
</protein>
<gene>
    <name evidence="1" type="primary">ORF58</name>
</gene>
<name>A0A6G9HDJ5_9VIRU</name>
<organism evidence="1">
    <name type="scientific">Dikerogammarus haemobaphes virus 1</name>
    <dbReference type="NCBI Taxonomy" id="2704946"/>
    <lineage>
        <taxon>Viruses</taxon>
    </lineage>
</organism>
<reference evidence="1" key="1">
    <citation type="journal article" date="2020" name="MBio">
        <title>A New Family of DNA Viruses Causing Disease in Crustaceans from Diverse Aquatic Biomes.</title>
        <authorList>
            <person name="Subramaniam K."/>
            <person name="Behringer D.C."/>
            <person name="Bojko J."/>
            <person name="Yutin N."/>
            <person name="Clark A.S."/>
            <person name="Bateman K.S."/>
            <person name="van Aerle R."/>
            <person name="Bass D."/>
            <person name="Kerr R.C."/>
            <person name="Koonin E.V."/>
            <person name="Stentiford G.D."/>
            <person name="Waltzek T.B."/>
        </authorList>
    </citation>
    <scope>NUCLEOTIDE SEQUENCE</scope>
</reference>
<dbReference type="EMBL" id="MN604016">
    <property type="protein sequence ID" value="QIQ08622.1"/>
    <property type="molecule type" value="Genomic_DNA"/>
</dbReference>
<evidence type="ECO:0000313" key="1">
    <source>
        <dbReference type="EMBL" id="QIQ08622.1"/>
    </source>
</evidence>